<keyword evidence="2" id="KW-1185">Reference proteome</keyword>
<dbReference type="AlphaFoldDB" id="A0AAN8T927"/>
<name>A0AAN8T927_SOLBU</name>
<evidence type="ECO:0000313" key="1">
    <source>
        <dbReference type="EMBL" id="KAK6779421.1"/>
    </source>
</evidence>
<protein>
    <submittedName>
        <fullName evidence="1">Uncharacterized protein</fullName>
    </submittedName>
</protein>
<sequence>MQKGKLPTLLLVLLCFNPTILFWVSVSSISGA</sequence>
<proteinExistence type="predicted"/>
<reference evidence="1 2" key="1">
    <citation type="submission" date="2024-02" db="EMBL/GenBank/DDBJ databases">
        <title>de novo genome assembly of Solanum bulbocastanum strain 11H21.</title>
        <authorList>
            <person name="Hosaka A.J."/>
        </authorList>
    </citation>
    <scope>NUCLEOTIDE SEQUENCE [LARGE SCALE GENOMIC DNA]</scope>
    <source>
        <tissue evidence="1">Young leaves</tissue>
    </source>
</reference>
<dbReference type="EMBL" id="JBANQN010000009">
    <property type="protein sequence ID" value="KAK6779421.1"/>
    <property type="molecule type" value="Genomic_DNA"/>
</dbReference>
<organism evidence="1 2">
    <name type="scientific">Solanum bulbocastanum</name>
    <name type="common">Wild potato</name>
    <dbReference type="NCBI Taxonomy" id="147425"/>
    <lineage>
        <taxon>Eukaryota</taxon>
        <taxon>Viridiplantae</taxon>
        <taxon>Streptophyta</taxon>
        <taxon>Embryophyta</taxon>
        <taxon>Tracheophyta</taxon>
        <taxon>Spermatophyta</taxon>
        <taxon>Magnoliopsida</taxon>
        <taxon>eudicotyledons</taxon>
        <taxon>Gunneridae</taxon>
        <taxon>Pentapetalae</taxon>
        <taxon>asterids</taxon>
        <taxon>lamiids</taxon>
        <taxon>Solanales</taxon>
        <taxon>Solanaceae</taxon>
        <taxon>Solanoideae</taxon>
        <taxon>Solaneae</taxon>
        <taxon>Solanum</taxon>
    </lineage>
</organism>
<accession>A0AAN8T927</accession>
<evidence type="ECO:0000313" key="2">
    <source>
        <dbReference type="Proteomes" id="UP001371456"/>
    </source>
</evidence>
<comment type="caution">
    <text evidence="1">The sequence shown here is derived from an EMBL/GenBank/DDBJ whole genome shotgun (WGS) entry which is preliminary data.</text>
</comment>
<gene>
    <name evidence="1" type="ORF">RDI58_021605</name>
</gene>
<dbReference type="Proteomes" id="UP001371456">
    <property type="component" value="Unassembled WGS sequence"/>
</dbReference>